<dbReference type="Proteomes" id="UP000177698">
    <property type="component" value="Unassembled WGS sequence"/>
</dbReference>
<protein>
    <submittedName>
        <fullName evidence="1">Uncharacterized protein</fullName>
    </submittedName>
</protein>
<sequence>MVENCNLIILSQQERAIYKARNPADFLSLAPKLGWTSLGFLITKAEKLINYYADRDMFDNLTAMFRTVEALHWWLTLKVYEDKNAPEIIKRDTLNIIKEDAQKILEEAFTAPGVDDRRALIVDGRRMYRPDVSFAER</sequence>
<evidence type="ECO:0000313" key="2">
    <source>
        <dbReference type="Proteomes" id="UP000177698"/>
    </source>
</evidence>
<evidence type="ECO:0000313" key="1">
    <source>
        <dbReference type="EMBL" id="OGK41840.1"/>
    </source>
</evidence>
<organism evidence="1 2">
    <name type="scientific">Candidatus Roizmanbacteria bacterium RIFCSPLOWO2_01_FULL_37_12</name>
    <dbReference type="NCBI Taxonomy" id="1802056"/>
    <lineage>
        <taxon>Bacteria</taxon>
        <taxon>Candidatus Roizmaniibacteriota</taxon>
    </lineage>
</organism>
<gene>
    <name evidence="1" type="ORF">A2954_03960</name>
</gene>
<comment type="caution">
    <text evidence="1">The sequence shown here is derived from an EMBL/GenBank/DDBJ whole genome shotgun (WGS) entry which is preliminary data.</text>
</comment>
<dbReference type="AlphaFoldDB" id="A0A1F7IER2"/>
<reference evidence="1 2" key="1">
    <citation type="journal article" date="2016" name="Nat. Commun.">
        <title>Thousands of microbial genomes shed light on interconnected biogeochemical processes in an aquifer system.</title>
        <authorList>
            <person name="Anantharaman K."/>
            <person name="Brown C.T."/>
            <person name="Hug L.A."/>
            <person name="Sharon I."/>
            <person name="Castelle C.J."/>
            <person name="Probst A.J."/>
            <person name="Thomas B.C."/>
            <person name="Singh A."/>
            <person name="Wilkins M.J."/>
            <person name="Karaoz U."/>
            <person name="Brodie E.L."/>
            <person name="Williams K.H."/>
            <person name="Hubbard S.S."/>
            <person name="Banfield J.F."/>
        </authorList>
    </citation>
    <scope>NUCLEOTIDE SEQUENCE [LARGE SCALE GENOMIC DNA]</scope>
</reference>
<proteinExistence type="predicted"/>
<dbReference type="EMBL" id="MGAG01000009">
    <property type="protein sequence ID" value="OGK41840.1"/>
    <property type="molecule type" value="Genomic_DNA"/>
</dbReference>
<name>A0A1F7IER2_9BACT</name>
<accession>A0A1F7IER2</accession>